<dbReference type="Proteomes" id="UP000299102">
    <property type="component" value="Unassembled WGS sequence"/>
</dbReference>
<gene>
    <name evidence="1" type="ORF">EVAR_62934_1</name>
</gene>
<reference evidence="1 2" key="1">
    <citation type="journal article" date="2019" name="Commun. Biol.">
        <title>The bagworm genome reveals a unique fibroin gene that provides high tensile strength.</title>
        <authorList>
            <person name="Kono N."/>
            <person name="Nakamura H."/>
            <person name="Ohtoshi R."/>
            <person name="Tomita M."/>
            <person name="Numata K."/>
            <person name="Arakawa K."/>
        </authorList>
    </citation>
    <scope>NUCLEOTIDE SEQUENCE [LARGE SCALE GENOMIC DNA]</scope>
</reference>
<evidence type="ECO:0000313" key="1">
    <source>
        <dbReference type="EMBL" id="GBP98228.1"/>
    </source>
</evidence>
<accession>A0A4C2ADU7</accession>
<name>A0A4C2ADU7_EUMVA</name>
<dbReference type="AlphaFoldDB" id="A0A4C2ADU7"/>
<keyword evidence="2" id="KW-1185">Reference proteome</keyword>
<evidence type="ECO:0000313" key="2">
    <source>
        <dbReference type="Proteomes" id="UP000299102"/>
    </source>
</evidence>
<comment type="caution">
    <text evidence="1">The sequence shown here is derived from an EMBL/GenBank/DDBJ whole genome shotgun (WGS) entry which is preliminary data.</text>
</comment>
<proteinExistence type="predicted"/>
<protein>
    <submittedName>
        <fullName evidence="1">Uncharacterized protein</fullName>
    </submittedName>
</protein>
<dbReference type="EMBL" id="BGZK01003091">
    <property type="protein sequence ID" value="GBP98228.1"/>
    <property type="molecule type" value="Genomic_DNA"/>
</dbReference>
<organism evidence="1 2">
    <name type="scientific">Eumeta variegata</name>
    <name type="common">Bagworm moth</name>
    <name type="synonym">Eumeta japonica</name>
    <dbReference type="NCBI Taxonomy" id="151549"/>
    <lineage>
        <taxon>Eukaryota</taxon>
        <taxon>Metazoa</taxon>
        <taxon>Ecdysozoa</taxon>
        <taxon>Arthropoda</taxon>
        <taxon>Hexapoda</taxon>
        <taxon>Insecta</taxon>
        <taxon>Pterygota</taxon>
        <taxon>Neoptera</taxon>
        <taxon>Endopterygota</taxon>
        <taxon>Lepidoptera</taxon>
        <taxon>Glossata</taxon>
        <taxon>Ditrysia</taxon>
        <taxon>Tineoidea</taxon>
        <taxon>Psychidae</taxon>
        <taxon>Oiketicinae</taxon>
        <taxon>Eumeta</taxon>
    </lineage>
</organism>
<sequence length="82" mass="8754">MVTLDIPYLEVGEGYDFSVITQLANPSQRSIFVREKHPHVADDDRLIGGDPQSCGGTGAACNDYAEAAAKPKIMVAAAKTPY</sequence>